<dbReference type="InterPro" id="IPR036322">
    <property type="entry name" value="WD40_repeat_dom_sf"/>
</dbReference>
<feature type="compositionally biased region" description="Low complexity" evidence="1">
    <location>
        <begin position="37"/>
        <end position="48"/>
    </location>
</feature>
<feature type="compositionally biased region" description="Polar residues" evidence="1">
    <location>
        <begin position="1"/>
        <end position="36"/>
    </location>
</feature>
<comment type="caution">
    <text evidence="3">The sequence shown here is derived from an EMBL/GenBank/DDBJ whole genome shotgun (WGS) entry which is preliminary data.</text>
</comment>
<feature type="compositionally biased region" description="Polar residues" evidence="1">
    <location>
        <begin position="121"/>
        <end position="141"/>
    </location>
</feature>
<dbReference type="GO" id="GO:0004439">
    <property type="term" value="F:phosphatidylinositol-4,5-bisphosphate 5-phosphatase activity"/>
    <property type="evidence" value="ECO:0007669"/>
    <property type="project" value="TreeGrafter"/>
</dbReference>
<feature type="compositionally biased region" description="Polar residues" evidence="1">
    <location>
        <begin position="88"/>
        <end position="109"/>
    </location>
</feature>
<reference evidence="3 4" key="1">
    <citation type="journal article" date="2018" name="BMC Genomics">
        <title>Comparative genome analyses reveal sequence features reflecting distinct modes of host-adaptation between dicot and monocot powdery mildew.</title>
        <authorList>
            <person name="Wu Y."/>
            <person name="Ma X."/>
            <person name="Pan Z."/>
            <person name="Kale S.D."/>
            <person name="Song Y."/>
            <person name="King H."/>
            <person name="Zhang Q."/>
            <person name="Presley C."/>
            <person name="Deng X."/>
            <person name="Wei C.I."/>
            <person name="Xiao S."/>
        </authorList>
    </citation>
    <scope>NUCLEOTIDE SEQUENCE [LARGE SCALE GENOMIC DNA]</scope>
    <source>
        <strain evidence="3">UCSC1</strain>
    </source>
</reference>
<dbReference type="OrthoDB" id="2248459at2759"/>
<dbReference type="SMART" id="SM00128">
    <property type="entry name" value="IPPc"/>
    <property type="match status" value="1"/>
</dbReference>
<feature type="domain" description="Inositol polyphosphate-related phosphatase" evidence="2">
    <location>
        <begin position="732"/>
        <end position="1073"/>
    </location>
</feature>
<dbReference type="Gene3D" id="3.60.10.10">
    <property type="entry name" value="Endonuclease/exonuclease/phosphatase"/>
    <property type="match status" value="1"/>
</dbReference>
<dbReference type="GO" id="GO:0046856">
    <property type="term" value="P:phosphatidylinositol dephosphorylation"/>
    <property type="evidence" value="ECO:0007669"/>
    <property type="project" value="InterPro"/>
</dbReference>
<evidence type="ECO:0000313" key="4">
    <source>
        <dbReference type="Proteomes" id="UP000285405"/>
    </source>
</evidence>
<name>A0A420J8W8_9PEZI</name>
<feature type="compositionally biased region" description="Polar residues" evidence="1">
    <location>
        <begin position="49"/>
        <end position="61"/>
    </location>
</feature>
<evidence type="ECO:0000313" key="3">
    <source>
        <dbReference type="EMBL" id="RKF83216.1"/>
    </source>
</evidence>
<evidence type="ECO:0000259" key="2">
    <source>
        <dbReference type="SMART" id="SM00128"/>
    </source>
</evidence>
<organism evidence="3 4">
    <name type="scientific">Golovinomyces cichoracearum</name>
    <dbReference type="NCBI Taxonomy" id="62708"/>
    <lineage>
        <taxon>Eukaryota</taxon>
        <taxon>Fungi</taxon>
        <taxon>Dikarya</taxon>
        <taxon>Ascomycota</taxon>
        <taxon>Pezizomycotina</taxon>
        <taxon>Leotiomycetes</taxon>
        <taxon>Erysiphales</taxon>
        <taxon>Erysiphaceae</taxon>
        <taxon>Golovinomyces</taxon>
    </lineage>
</organism>
<dbReference type="AlphaFoldDB" id="A0A420J8W8"/>
<dbReference type="FunFam" id="3.60.10.10:FF:000036">
    <property type="entry name" value="Inositol polyphosphate phosphatase, putative"/>
    <property type="match status" value="1"/>
</dbReference>
<dbReference type="EMBL" id="MCBR01000543">
    <property type="protein sequence ID" value="RKF83216.1"/>
    <property type="molecule type" value="Genomic_DNA"/>
</dbReference>
<gene>
    <name evidence="3" type="ORF">GcC1_005004</name>
</gene>
<dbReference type="SUPFAM" id="SSF50978">
    <property type="entry name" value="WD40 repeat-like"/>
    <property type="match status" value="1"/>
</dbReference>
<dbReference type="Gene3D" id="2.130.10.10">
    <property type="entry name" value="YVTN repeat-like/Quinoprotein amine dehydrogenase"/>
    <property type="match status" value="1"/>
</dbReference>
<feature type="compositionally biased region" description="Polar residues" evidence="1">
    <location>
        <begin position="147"/>
        <end position="162"/>
    </location>
</feature>
<dbReference type="InterPro" id="IPR046985">
    <property type="entry name" value="IP5"/>
</dbReference>
<feature type="region of interest" description="Disordered" evidence="1">
    <location>
        <begin position="147"/>
        <end position="166"/>
    </location>
</feature>
<dbReference type="Pfam" id="PF22669">
    <property type="entry name" value="Exo_endo_phos2"/>
    <property type="match status" value="1"/>
</dbReference>
<feature type="compositionally biased region" description="Basic and acidic residues" evidence="1">
    <location>
        <begin position="369"/>
        <end position="383"/>
    </location>
</feature>
<sequence>MMAESNQVSLDGSSIKPVSSLRSHFEQMSNVRPSTGASAPRSSSPKPATNLTKGKATSSHSLDPGRFENQETEEPYLMHFKKPRDISTKQGNDNDSNSRNATTENLSPSPNIPQIRPSAYPHTSVNKLPLSSPSNGMLKSQKTNVTSSNFYENNSPEDSSPETLKISDSFHSSKLPERPIRIASSQPPSPPPPRRSTEHRRSQISRCEKPKISRKPASLVLPIRRIAYELPGIASSVEDNVQLPVTSPSNHGLNNEFSISNMPLFQSSGSLKSNGEPMRLIESSFQNKSPHFKREEINTTRAVRDQVLPQITGDQKPALPVRSTAQIDSHKIKPAQNIIQNSKSVAATGMGIATERLLSNLSHSHSISRPREHSNTDDRSSYRIPDFYKDNPEHFPDPSFSNRRPPYFKKGAQDISTKYETRILDVCGEYVCTSGYITRVWSLHDGEIVASFAHTEGVKITSIAFKPAADLNDEGFNLWLGNNIGDILEINILSQSLVETRANAHARREVIKIYRHHHDMWTLDNGGTLLLWAADAKGSLCLKNHAQSFRVPKGHTFSMVAGNELWHATGKELRIYLPTINVLTQFQVLESPLCQPNTGDITSGTIMNSHPEKIFFGHADGKISIYSRRDYACLRVISVSVYKITSLAGIAGNLWAGFSTGAIFIYNIDESPWVIKKDWCAHQGPVIKLVSDPSSCWSLDREQVVTLGQDNMLRVWDETQMHYQESDFCESKDIRVLIMTWNAGASTPFALQQRDQDVAFFRDLILSSGCPDILVFGFQELVDLEDKKAVTKSFFKSKKKDHSMQEHMSHQYRDWRDFLTRCLDDYMPRNELYHQLHTASLVGLFTCIFVRAPLIDRIHSLNSAEVKRGLGGLHGNKGALVIRFLVDDTSICFVNCHLAAGQSGTKDRNADITAILEASILPSETDRRIRIDSFIGGGDGTMILDHEICIVNGDLNYRIDTMSRDTVINAIKSENFKKLLERDQLLASKKKNPWFKLRAFQELPITFAPTYKYDVGTDTYDTSDKKRSPAWCDRILYRGGDRIEQLNYDRHEVRISDHRPVTGSFQINVKKIFPKKRAMKWNEVQKQQARRKEILTRNAMQNYLTNIIGFDSTLSCNMIQKHRG</sequence>
<evidence type="ECO:0000256" key="1">
    <source>
        <dbReference type="SAM" id="MobiDB-lite"/>
    </source>
</evidence>
<protein>
    <submittedName>
        <fullName evidence="3">Putative inositol polyphosphate 5-phosphatase C9G1.10c</fullName>
    </submittedName>
</protein>
<feature type="region of interest" description="Disordered" evidence="1">
    <location>
        <begin position="173"/>
        <end position="213"/>
    </location>
</feature>
<feature type="compositionally biased region" description="Basic and acidic residues" evidence="1">
    <location>
        <begin position="195"/>
        <end position="211"/>
    </location>
</feature>
<dbReference type="Proteomes" id="UP000285405">
    <property type="component" value="Unassembled WGS sequence"/>
</dbReference>
<proteinExistence type="predicted"/>
<dbReference type="PANTHER" id="PTHR11200:SF240">
    <property type="entry name" value="INOSITOL POLYPHOSPHATE 5-PHOSPHATASE C9G1.10C-RELATED"/>
    <property type="match status" value="1"/>
</dbReference>
<dbReference type="InterPro" id="IPR015943">
    <property type="entry name" value="WD40/YVTN_repeat-like_dom_sf"/>
</dbReference>
<dbReference type="InterPro" id="IPR000300">
    <property type="entry name" value="IPPc"/>
</dbReference>
<feature type="region of interest" description="Disordered" evidence="1">
    <location>
        <begin position="363"/>
        <end position="383"/>
    </location>
</feature>
<dbReference type="PANTHER" id="PTHR11200">
    <property type="entry name" value="INOSITOL 5-PHOSPHATASE"/>
    <property type="match status" value="1"/>
</dbReference>
<dbReference type="InterPro" id="IPR036691">
    <property type="entry name" value="Endo/exonu/phosph_ase_sf"/>
</dbReference>
<feature type="region of interest" description="Disordered" evidence="1">
    <location>
        <begin position="1"/>
        <end position="141"/>
    </location>
</feature>
<accession>A0A420J8W8</accession>
<dbReference type="SUPFAM" id="SSF56219">
    <property type="entry name" value="DNase I-like"/>
    <property type="match status" value="1"/>
</dbReference>